<evidence type="ECO:0000313" key="3">
    <source>
        <dbReference type="Proteomes" id="UP000257109"/>
    </source>
</evidence>
<feature type="region of interest" description="Disordered" evidence="1">
    <location>
        <begin position="1"/>
        <end position="91"/>
    </location>
</feature>
<feature type="compositionally biased region" description="Polar residues" evidence="1">
    <location>
        <begin position="1"/>
        <end position="15"/>
    </location>
</feature>
<protein>
    <submittedName>
        <fullName evidence="2">Uncharacterized protein</fullName>
    </submittedName>
</protein>
<accession>A0A371FQB1</accession>
<organism evidence="2 3">
    <name type="scientific">Mucuna pruriens</name>
    <name type="common">Velvet bean</name>
    <name type="synonym">Dolichos pruriens</name>
    <dbReference type="NCBI Taxonomy" id="157652"/>
    <lineage>
        <taxon>Eukaryota</taxon>
        <taxon>Viridiplantae</taxon>
        <taxon>Streptophyta</taxon>
        <taxon>Embryophyta</taxon>
        <taxon>Tracheophyta</taxon>
        <taxon>Spermatophyta</taxon>
        <taxon>Magnoliopsida</taxon>
        <taxon>eudicotyledons</taxon>
        <taxon>Gunneridae</taxon>
        <taxon>Pentapetalae</taxon>
        <taxon>rosids</taxon>
        <taxon>fabids</taxon>
        <taxon>Fabales</taxon>
        <taxon>Fabaceae</taxon>
        <taxon>Papilionoideae</taxon>
        <taxon>50 kb inversion clade</taxon>
        <taxon>NPAAA clade</taxon>
        <taxon>indigoferoid/millettioid clade</taxon>
        <taxon>Phaseoleae</taxon>
        <taxon>Mucuna</taxon>
    </lineage>
</organism>
<proteinExistence type="predicted"/>
<evidence type="ECO:0000313" key="2">
    <source>
        <dbReference type="EMBL" id="RDX80545.1"/>
    </source>
</evidence>
<sequence>MQTPSPNVSRTSEPQTRGGRIPPLLHEPESHLQLNDHGVEAKHAITSHKKENKTTSHSTNTKGKEQEQRRPKYKVFTPFPLPHPPTPTTSRATLLEEIFNIELPLRRMPQATNKTKYCRYH</sequence>
<evidence type="ECO:0000256" key="1">
    <source>
        <dbReference type="SAM" id="MobiDB-lite"/>
    </source>
</evidence>
<gene>
    <name evidence="2" type="ORF">CR513_38897</name>
</gene>
<feature type="non-terminal residue" evidence="2">
    <location>
        <position position="1"/>
    </location>
</feature>
<keyword evidence="3" id="KW-1185">Reference proteome</keyword>
<comment type="caution">
    <text evidence="2">The sequence shown here is derived from an EMBL/GenBank/DDBJ whole genome shotgun (WGS) entry which is preliminary data.</text>
</comment>
<name>A0A371FQB1_MUCPR</name>
<reference evidence="2" key="1">
    <citation type="submission" date="2018-05" db="EMBL/GenBank/DDBJ databases">
        <title>Draft genome of Mucuna pruriens seed.</title>
        <authorList>
            <person name="Nnadi N.E."/>
            <person name="Vos R."/>
            <person name="Hasami M.H."/>
            <person name="Devisetty U.K."/>
            <person name="Aguiy J.C."/>
        </authorList>
    </citation>
    <scope>NUCLEOTIDE SEQUENCE [LARGE SCALE GENOMIC DNA]</scope>
    <source>
        <strain evidence="2">JCA_2017</strain>
    </source>
</reference>
<dbReference type="Proteomes" id="UP000257109">
    <property type="component" value="Unassembled WGS sequence"/>
</dbReference>
<feature type="compositionally biased region" description="Basic and acidic residues" evidence="1">
    <location>
        <begin position="37"/>
        <end position="54"/>
    </location>
</feature>
<dbReference type="AlphaFoldDB" id="A0A371FQB1"/>
<dbReference type="EMBL" id="QJKJ01008184">
    <property type="protein sequence ID" value="RDX80545.1"/>
    <property type="molecule type" value="Genomic_DNA"/>
</dbReference>